<keyword evidence="3" id="KW-1185">Reference proteome</keyword>
<evidence type="ECO:0000313" key="2">
    <source>
        <dbReference type="EMBL" id="VDN26379.1"/>
    </source>
</evidence>
<evidence type="ECO:0000313" key="4">
    <source>
        <dbReference type="WBParaSite" id="GPUH_0001566201-mRNA-1"/>
    </source>
</evidence>
<feature type="region of interest" description="Disordered" evidence="1">
    <location>
        <begin position="161"/>
        <end position="196"/>
    </location>
</feature>
<dbReference type="AlphaFoldDB" id="A0A183E3U9"/>
<protein>
    <submittedName>
        <fullName evidence="4">MSP domain-containing protein</fullName>
    </submittedName>
</protein>
<reference evidence="2 3" key="2">
    <citation type="submission" date="2018-11" db="EMBL/GenBank/DDBJ databases">
        <authorList>
            <consortium name="Pathogen Informatics"/>
        </authorList>
    </citation>
    <scope>NUCLEOTIDE SEQUENCE [LARGE SCALE GENOMIC DNA]</scope>
</reference>
<evidence type="ECO:0000256" key="1">
    <source>
        <dbReference type="SAM" id="MobiDB-lite"/>
    </source>
</evidence>
<proteinExistence type="predicted"/>
<sequence length="289" mass="31080">MSSSALIELSFLSGNIRDWWLKAVSSSSSSSTSANVDHNRAPPPVPEKSAGYRSLIDSGGYKSILPDEPPFTVASLSNFAVTRSLIDSGGYKSILPDEPPFTVASLSNFAVTRENAGYTVTVVTHKFTKVISFRSPVTFNTSRSNVFDVCGKPTVQVHPMPSSLPHSVSSSSIPSMHPASCTTTNNNNPDIVPEKVREKPAVPKKPAKLILSSASVEAASLTPLNLSTSSLNLFSPSAQSSPSTSSSFRLFSSPSFVCLHSALMEPSLTDEEIERLDAKRKQVRLDLWF</sequence>
<gene>
    <name evidence="2" type="ORF">GPUH_LOCUS15640</name>
</gene>
<accession>A0A183E3U9</accession>
<feature type="compositionally biased region" description="Low complexity" evidence="1">
    <location>
        <begin position="161"/>
        <end position="180"/>
    </location>
</feature>
<dbReference type="Proteomes" id="UP000271098">
    <property type="component" value="Unassembled WGS sequence"/>
</dbReference>
<evidence type="ECO:0000313" key="3">
    <source>
        <dbReference type="Proteomes" id="UP000271098"/>
    </source>
</evidence>
<dbReference type="EMBL" id="UYRT01082715">
    <property type="protein sequence ID" value="VDN26379.1"/>
    <property type="molecule type" value="Genomic_DNA"/>
</dbReference>
<reference evidence="4" key="1">
    <citation type="submission" date="2016-06" db="UniProtKB">
        <authorList>
            <consortium name="WormBaseParasite"/>
        </authorList>
    </citation>
    <scope>IDENTIFICATION</scope>
</reference>
<name>A0A183E3U9_9BILA</name>
<feature type="region of interest" description="Disordered" evidence="1">
    <location>
        <begin position="29"/>
        <end position="50"/>
    </location>
</feature>
<dbReference type="WBParaSite" id="GPUH_0001566201-mRNA-1">
    <property type="protein sequence ID" value="GPUH_0001566201-mRNA-1"/>
    <property type="gene ID" value="GPUH_0001566201"/>
</dbReference>
<organism evidence="4">
    <name type="scientific">Gongylonema pulchrum</name>
    <dbReference type="NCBI Taxonomy" id="637853"/>
    <lineage>
        <taxon>Eukaryota</taxon>
        <taxon>Metazoa</taxon>
        <taxon>Ecdysozoa</taxon>
        <taxon>Nematoda</taxon>
        <taxon>Chromadorea</taxon>
        <taxon>Rhabditida</taxon>
        <taxon>Spirurina</taxon>
        <taxon>Spiruromorpha</taxon>
        <taxon>Spiruroidea</taxon>
        <taxon>Gongylonematidae</taxon>
        <taxon>Gongylonema</taxon>
    </lineage>
</organism>